<protein>
    <submittedName>
        <fullName evidence="1">Uncharacterized protein</fullName>
    </submittedName>
</protein>
<proteinExistence type="predicted"/>
<sequence length="67" mass="7873">MYITFMFRKRKMSKFPENHAYTTLSTNWCHLSSSTLNPVYRKFNGVIICNARMNSVLVEIYSNQSTT</sequence>
<dbReference type="EMBL" id="GGEC01065066">
    <property type="protein sequence ID" value="MBX45550.1"/>
    <property type="molecule type" value="Transcribed_RNA"/>
</dbReference>
<accession>A0A2P2NT11</accession>
<organism evidence="1">
    <name type="scientific">Rhizophora mucronata</name>
    <name type="common">Asiatic mangrove</name>
    <dbReference type="NCBI Taxonomy" id="61149"/>
    <lineage>
        <taxon>Eukaryota</taxon>
        <taxon>Viridiplantae</taxon>
        <taxon>Streptophyta</taxon>
        <taxon>Embryophyta</taxon>
        <taxon>Tracheophyta</taxon>
        <taxon>Spermatophyta</taxon>
        <taxon>Magnoliopsida</taxon>
        <taxon>eudicotyledons</taxon>
        <taxon>Gunneridae</taxon>
        <taxon>Pentapetalae</taxon>
        <taxon>rosids</taxon>
        <taxon>fabids</taxon>
        <taxon>Malpighiales</taxon>
        <taxon>Rhizophoraceae</taxon>
        <taxon>Rhizophora</taxon>
    </lineage>
</organism>
<name>A0A2P2NT11_RHIMU</name>
<dbReference type="AlphaFoldDB" id="A0A2P2NT11"/>
<reference evidence="1" key="1">
    <citation type="submission" date="2018-02" db="EMBL/GenBank/DDBJ databases">
        <title>Rhizophora mucronata_Transcriptome.</title>
        <authorList>
            <person name="Meera S.P."/>
            <person name="Sreeshan A."/>
            <person name="Augustine A."/>
        </authorList>
    </citation>
    <scope>NUCLEOTIDE SEQUENCE</scope>
    <source>
        <tissue evidence="1">Leaf</tissue>
    </source>
</reference>
<evidence type="ECO:0000313" key="1">
    <source>
        <dbReference type="EMBL" id="MBX45550.1"/>
    </source>
</evidence>